<proteinExistence type="predicted"/>
<reference evidence="7 8" key="1">
    <citation type="submission" date="2024-02" db="EMBL/GenBank/DDBJ databases">
        <authorList>
            <person name="Chen Y."/>
            <person name="Shah S."/>
            <person name="Dougan E. K."/>
            <person name="Thang M."/>
            <person name="Chan C."/>
        </authorList>
    </citation>
    <scope>NUCLEOTIDE SEQUENCE [LARGE SCALE GENOMIC DNA]</scope>
</reference>
<evidence type="ECO:0000256" key="6">
    <source>
        <dbReference type="SAM" id="Phobius"/>
    </source>
</evidence>
<keyword evidence="8" id="KW-1185">Reference proteome</keyword>
<evidence type="ECO:0000256" key="3">
    <source>
        <dbReference type="ARBA" id="ARBA00022989"/>
    </source>
</evidence>
<dbReference type="Proteomes" id="UP001642464">
    <property type="component" value="Unassembled WGS sequence"/>
</dbReference>
<dbReference type="EMBL" id="CAXAMM010005002">
    <property type="protein sequence ID" value="CAK9005679.1"/>
    <property type="molecule type" value="Genomic_DNA"/>
</dbReference>
<keyword evidence="2 6" id="KW-0812">Transmembrane</keyword>
<protein>
    <submittedName>
        <fullName evidence="7">Uncharacterized protein</fullName>
    </submittedName>
</protein>
<name>A0ABP0IUB6_9DINO</name>
<feature type="transmembrane region" description="Helical" evidence="6">
    <location>
        <begin position="600"/>
        <end position="621"/>
    </location>
</feature>
<organism evidence="7 8">
    <name type="scientific">Durusdinium trenchii</name>
    <dbReference type="NCBI Taxonomy" id="1381693"/>
    <lineage>
        <taxon>Eukaryota</taxon>
        <taxon>Sar</taxon>
        <taxon>Alveolata</taxon>
        <taxon>Dinophyceae</taxon>
        <taxon>Suessiales</taxon>
        <taxon>Symbiodiniaceae</taxon>
        <taxon>Durusdinium</taxon>
    </lineage>
</organism>
<feature type="transmembrane region" description="Helical" evidence="6">
    <location>
        <begin position="627"/>
        <end position="645"/>
    </location>
</feature>
<feature type="compositionally biased region" description="Basic and acidic residues" evidence="5">
    <location>
        <begin position="21"/>
        <end position="37"/>
    </location>
</feature>
<evidence type="ECO:0000313" key="7">
    <source>
        <dbReference type="EMBL" id="CAK9005679.1"/>
    </source>
</evidence>
<gene>
    <name evidence="7" type="ORF">SCF082_LOCUS8696</name>
</gene>
<comment type="caution">
    <text evidence="7">The sequence shown here is derived from an EMBL/GenBank/DDBJ whole genome shotgun (WGS) entry which is preliminary data.</text>
</comment>
<feature type="transmembrane region" description="Helical" evidence="6">
    <location>
        <begin position="469"/>
        <end position="487"/>
    </location>
</feature>
<evidence type="ECO:0000256" key="5">
    <source>
        <dbReference type="SAM" id="MobiDB-lite"/>
    </source>
</evidence>
<comment type="subcellular location">
    <subcellularLocation>
        <location evidence="1">Membrane</location>
        <topology evidence="1">Multi-pass membrane protein</topology>
    </subcellularLocation>
</comment>
<evidence type="ECO:0000256" key="4">
    <source>
        <dbReference type="ARBA" id="ARBA00023136"/>
    </source>
</evidence>
<feature type="region of interest" description="Disordered" evidence="5">
    <location>
        <begin position="653"/>
        <end position="679"/>
    </location>
</feature>
<evidence type="ECO:0000256" key="1">
    <source>
        <dbReference type="ARBA" id="ARBA00004141"/>
    </source>
</evidence>
<dbReference type="InterPro" id="IPR050186">
    <property type="entry name" value="TPT_transporter"/>
</dbReference>
<evidence type="ECO:0000256" key="2">
    <source>
        <dbReference type="ARBA" id="ARBA00022692"/>
    </source>
</evidence>
<feature type="transmembrane region" description="Helical" evidence="6">
    <location>
        <begin position="575"/>
        <end position="593"/>
    </location>
</feature>
<keyword evidence="4 6" id="KW-0472">Membrane</keyword>
<sequence length="679" mass="73156">MPRVQHVPTFRPARHAVPLPKGERYDPSQDGGSERPTARNADAEGDGGDGCELAGNERLGSRPISPLGGGGNDVVLGRWEYQRQPATQDLAVRVVSVKLKEATLSVASLGVDVIDGNSANPNRSISVASSATHSVAWLGGLVASHAASSASSAPLNRLRQSVRKVCGHPRDPTRERWQRFNTISLPSVRRMPVTRPVPERDQMEIGHDLIHNNGAIIGGFDVNCKPSEDQTKPSDNMDMMAYAHHGLRPARSGAQDGPGGWPQTAERCPESNWFQFRLFYCGSEPLPFTWPPSDARWDGSEMSNWIAVDVLLLLMAFALSPVLVLRGGSAAFLLGCYLASLLGVKLLVKKMISLGFPYPDSINAFHMAGVVLVTLTTQLSYTSCRSSTVTVTGGSESGHDPPRAQCGWATEAMEVLPIALLSGLSLITGPSPRGLAYGTPSLTMIHAHVPLFTYAYELFKQKRQMDSRSILAVLLACGGSAFCVQGVSWQTELLLGLSIPVTVSSALLAASSATLRAVRGVWQEELTRRSRRSPMRVVLWSSVWCLFLSCIFMCYNDGLAAFRALGTASVELKLMFAGSMVASIGLNVSQILVVKRMGALLQSIIGNLHVILLLALSQAFLHEMIMPYQYLGIILLAIGTFVSKVDAHEKEAAPGPNLDDFLHRKLPGTGGSESPVDSD</sequence>
<evidence type="ECO:0000313" key="8">
    <source>
        <dbReference type="Proteomes" id="UP001642464"/>
    </source>
</evidence>
<feature type="transmembrane region" description="Helical" evidence="6">
    <location>
        <begin position="493"/>
        <end position="516"/>
    </location>
</feature>
<keyword evidence="3 6" id="KW-1133">Transmembrane helix</keyword>
<feature type="transmembrane region" description="Helical" evidence="6">
    <location>
        <begin position="330"/>
        <end position="348"/>
    </location>
</feature>
<feature type="region of interest" description="Disordered" evidence="5">
    <location>
        <begin position="1"/>
        <end position="67"/>
    </location>
</feature>
<feature type="transmembrane region" description="Helical" evidence="6">
    <location>
        <begin position="537"/>
        <end position="555"/>
    </location>
</feature>
<accession>A0ABP0IUB6</accession>
<dbReference type="PANTHER" id="PTHR11132">
    <property type="entry name" value="SOLUTE CARRIER FAMILY 35"/>
    <property type="match status" value="1"/>
</dbReference>